<dbReference type="InterPro" id="IPR017871">
    <property type="entry name" value="ABC_transporter-like_CS"/>
</dbReference>
<evidence type="ECO:0000256" key="6">
    <source>
        <dbReference type="ARBA" id="ARBA00022989"/>
    </source>
</evidence>
<dbReference type="CDD" id="cd18596">
    <property type="entry name" value="ABC_6TM_VMR1_D1_like"/>
    <property type="match status" value="1"/>
</dbReference>
<feature type="domain" description="Rhodanese" evidence="10">
    <location>
        <begin position="819"/>
        <end position="885"/>
    </location>
</feature>
<evidence type="ECO:0000256" key="1">
    <source>
        <dbReference type="ARBA" id="ARBA00004141"/>
    </source>
</evidence>
<evidence type="ECO:0000313" key="13">
    <source>
        <dbReference type="EMBL" id="OCF35103.1"/>
    </source>
</evidence>
<feature type="domain" description="ABC transporter" evidence="11">
    <location>
        <begin position="1321"/>
        <end position="1578"/>
    </location>
</feature>
<dbReference type="GO" id="GO:0005524">
    <property type="term" value="F:ATP binding"/>
    <property type="evidence" value="ECO:0007669"/>
    <property type="project" value="UniProtKB-KW"/>
</dbReference>
<evidence type="ECO:0000259" key="11">
    <source>
        <dbReference type="PROSITE" id="PS50893"/>
    </source>
</evidence>
<feature type="transmembrane region" description="Helical" evidence="9">
    <location>
        <begin position="1213"/>
        <end position="1235"/>
    </location>
</feature>
<dbReference type="Pfam" id="PF00005">
    <property type="entry name" value="ABC_tran"/>
    <property type="match status" value="2"/>
</dbReference>
<keyword evidence="4" id="KW-0547">Nucleotide-binding</keyword>
<dbReference type="Pfam" id="PF00664">
    <property type="entry name" value="ABC_membrane"/>
    <property type="match status" value="2"/>
</dbReference>
<dbReference type="InterPro" id="IPR001763">
    <property type="entry name" value="Rhodanese-like_dom"/>
</dbReference>
<comment type="subcellular location">
    <subcellularLocation>
        <location evidence="1">Membrane</location>
        <topology evidence="1">Multi-pass membrane protein</topology>
    </subcellularLocation>
</comment>
<dbReference type="SUPFAM" id="SSF90123">
    <property type="entry name" value="ABC transporter transmembrane region"/>
    <property type="match status" value="2"/>
</dbReference>
<evidence type="ECO:0000256" key="2">
    <source>
        <dbReference type="ARBA" id="ARBA00022448"/>
    </source>
</evidence>
<proteinExistence type="predicted"/>
<evidence type="ECO:0000256" key="7">
    <source>
        <dbReference type="ARBA" id="ARBA00023136"/>
    </source>
</evidence>
<reference evidence="13 14" key="1">
    <citation type="submission" date="2013-07" db="EMBL/GenBank/DDBJ databases">
        <title>The Genome Sequence of Cryptococcus heveanensis BCC8398.</title>
        <authorList>
            <consortium name="The Broad Institute Genome Sequencing Platform"/>
            <person name="Cuomo C."/>
            <person name="Litvintseva A."/>
            <person name="Chen Y."/>
            <person name="Heitman J."/>
            <person name="Sun S."/>
            <person name="Springer D."/>
            <person name="Dromer F."/>
            <person name="Young S.K."/>
            <person name="Zeng Q."/>
            <person name="Gargeya S."/>
            <person name="Fitzgerald M."/>
            <person name="Abouelleil A."/>
            <person name="Alvarado L."/>
            <person name="Berlin A.M."/>
            <person name="Chapman S.B."/>
            <person name="Dewar J."/>
            <person name="Goldberg J."/>
            <person name="Griggs A."/>
            <person name="Gujja S."/>
            <person name="Hansen M."/>
            <person name="Howarth C."/>
            <person name="Imamovic A."/>
            <person name="Larimer J."/>
            <person name="McCowan C."/>
            <person name="Murphy C."/>
            <person name="Pearson M."/>
            <person name="Priest M."/>
            <person name="Roberts A."/>
            <person name="Saif S."/>
            <person name="Shea T."/>
            <person name="Sykes S."/>
            <person name="Wortman J."/>
            <person name="Nusbaum C."/>
            <person name="Birren B."/>
        </authorList>
    </citation>
    <scope>NUCLEOTIDE SEQUENCE [LARGE SCALE GENOMIC DNA]</scope>
    <source>
        <strain evidence="13 14">BCC8398</strain>
    </source>
</reference>
<sequence>MLDLSTTPWPDVVDAVSIATILLTVLTSSFLLIINRRSSLDRGAIKLPTADSHHETLKDQYQARLSEQVPQDAPHNGEPVDVDRFWQKTAIPKYALCLISLGSLGIAAYSASFPLRIFTDPFAVATAITELVVDLFITSMSLCLVRTRDLDIHRKVTEHACAILIVLALHHYFQTLGQYLWYRTAVHIPWYDYTAFALVVIELVIAGCIPLSPKLYIDITNLYSKAVTRQMESHPEVDKEQRREGNVYKEYTTSFFNRWMYTFVYPTILKTSQLQQVDIQDLPAVGADLRTQNIYHEIIGARKLEGPKWKNYKTWSLLYAVWWPQRRSVAKAFSMAIGLCPLWYIPHICLQQILTILDDKMAPRSSAIAFAVALILSTLANKLLLMQQYRFKVLSRNLYATAEKEGGKKAVQSKAEILNLISSDASSVQRIGWTFTELLRAALELVLGSTYVWILLGPSGMWGLLTLLITCPPAYLMARWEYKIYEKRLAIRDERVSLLQEAVQAISMIKMMATEKFWFKRISEVRRREFRKLIAAYVLSHLSGFLYSVAPTVIVIVSFAHYTLVAKKELTATIAFTSIAVFDELRPALLNLPSCIAEMLQDVLGIKRIATFLGTSDVEYLSDPCTDESSGSSDPGPLYVKGTIAWDVQPSESTHPSAPNSGNNETTPLMNGNNTSMEAGFRLCDLDVEFPREKFTLVAGKFGSGKSLLLLALLGEARLIEGKITYAVSPVMDPANTDTSDWMPLRGSVAYVPQTPWLLSQSIRYRAVCYATGLLPDFKLLEDADLTEIGERGKILSGGQKARVSLARAIYSRASTLLLDDVISAVDAQTSKHIIAHCFCSPLLDGRTVIMASHAVEALAPLAHKAFFLDGGRCVWQGNGRELMDSEHMSHLKSESRMPSRLPSRLPSSSDLDNKEAKIPTAQSSDDENFKQDTDGKQISSEDDANKFEVVEQVPKTPRQLILEEDRETGEVDTAHWKNLLKFNGNAVYWTVVITIMLASTLSPVAERKVLSLWTGSEGEASKEQSIVFWVTLYSILSFSRVILTTAFGLIRFFGGVRAMKLIHGQMLESMLRARMIFFTRTQAGSIIQRFGKDLNDVLDCSDLFGEISVGFLNICISLISVSIYGGWTFCLIIIILIAAAWTPAKWYRAASRQIRRLQSVIPGPINAIYGETVAGTAVIRAFGAQSIFFDDLMRWMNMKICSTIWTSAVARWLYLSMQILDIIVRCAALTLLLIRPSTTGAIAGFVLTFAATISNDLTWILVQMRNFELKGVSLERTSEYRCLEREGCERLSRDDARPADSEDEDGIGGGQGAWPDKGELNVEGLCAKYGPDMPEILHDVSFRVKGGQRVGIVGATGGGKSTLAKAFFSFVDVTKGKIEIDKKDIAQIPLGEVRSKLGIIAQDPILLSGSLRLNLDIEGKFTDSQLYDALHQVQLLKRKNVESQDGESSSIHTSGQTAQSEVRNIFSNLDYEIKGGGENLSAGQRQLVVLARALLKKHRVLILDEATASIDSATDAEISRVIHEQFTEATVLIIAHRLRTIMPCSKILVMDKGRLIQQGSPIELINVEGKFRDLCSAAGQEEYEHLRDLAEFHAHSSDAGPGAGDARGQQEGDLLGEL</sequence>
<feature type="region of interest" description="Disordered" evidence="8">
    <location>
        <begin position="887"/>
        <end position="949"/>
    </location>
</feature>
<dbReference type="InterPro" id="IPR003439">
    <property type="entry name" value="ABC_transporter-like_ATP-bd"/>
</dbReference>
<evidence type="ECO:0000256" key="9">
    <source>
        <dbReference type="SAM" id="Phobius"/>
    </source>
</evidence>
<dbReference type="PANTHER" id="PTHR24223">
    <property type="entry name" value="ATP-BINDING CASSETTE SUB-FAMILY C"/>
    <property type="match status" value="1"/>
</dbReference>
<feature type="transmembrane region" description="Helical" evidence="9">
    <location>
        <begin position="462"/>
        <end position="478"/>
    </location>
</feature>
<feature type="domain" description="ABC transmembrane type-1" evidence="12">
    <location>
        <begin position="416"/>
        <end position="601"/>
    </location>
</feature>
<feature type="region of interest" description="Disordered" evidence="8">
    <location>
        <begin position="650"/>
        <end position="669"/>
    </location>
</feature>
<evidence type="ECO:0000256" key="8">
    <source>
        <dbReference type="SAM" id="MobiDB-lite"/>
    </source>
</evidence>
<dbReference type="GO" id="GO:0140359">
    <property type="term" value="F:ABC-type transporter activity"/>
    <property type="evidence" value="ECO:0007669"/>
    <property type="project" value="InterPro"/>
</dbReference>
<dbReference type="EMBL" id="KI669500">
    <property type="protein sequence ID" value="OCF35103.1"/>
    <property type="molecule type" value="Genomic_DNA"/>
</dbReference>
<dbReference type="PANTHER" id="PTHR24223:SF415">
    <property type="entry name" value="FI20190P1"/>
    <property type="match status" value="1"/>
</dbReference>
<feature type="transmembrane region" description="Helical" evidence="9">
    <location>
        <begin position="332"/>
        <end position="354"/>
    </location>
</feature>
<reference evidence="14" key="2">
    <citation type="submission" date="2013-12" db="EMBL/GenBank/DDBJ databases">
        <title>Evolution of pathogenesis and genome organization in the Tremellales.</title>
        <authorList>
            <person name="Cuomo C."/>
            <person name="Litvintseva A."/>
            <person name="Heitman J."/>
            <person name="Chen Y."/>
            <person name="Sun S."/>
            <person name="Springer D."/>
            <person name="Dromer F."/>
            <person name="Young S."/>
            <person name="Zeng Q."/>
            <person name="Chapman S."/>
            <person name="Gujja S."/>
            <person name="Saif S."/>
            <person name="Birren B."/>
        </authorList>
    </citation>
    <scope>NUCLEOTIDE SEQUENCE [LARGE SCALE GENOMIC DNA]</scope>
    <source>
        <strain evidence="14">BCC8398</strain>
    </source>
</reference>
<feature type="transmembrane region" description="Helical" evidence="9">
    <location>
        <begin position="1027"/>
        <end position="1051"/>
    </location>
</feature>
<feature type="transmembrane region" description="Helical" evidence="9">
    <location>
        <begin position="12"/>
        <end position="34"/>
    </location>
</feature>
<feature type="transmembrane region" description="Helical" evidence="9">
    <location>
        <begin position="94"/>
        <end position="115"/>
    </location>
</feature>
<feature type="transmembrane region" description="Helical" evidence="9">
    <location>
        <begin position="121"/>
        <end position="144"/>
    </location>
</feature>
<feature type="transmembrane region" description="Helical" evidence="9">
    <location>
        <begin position="438"/>
        <end position="456"/>
    </location>
</feature>
<dbReference type="InterPro" id="IPR011527">
    <property type="entry name" value="ABC1_TM_dom"/>
</dbReference>
<keyword evidence="3 9" id="KW-0812">Transmembrane</keyword>
<dbReference type="InterPro" id="IPR003593">
    <property type="entry name" value="AAA+_ATPase"/>
</dbReference>
<feature type="transmembrane region" description="Helical" evidence="9">
    <location>
        <begin position="987"/>
        <end position="1006"/>
    </location>
</feature>
<feature type="transmembrane region" description="Helical" evidence="9">
    <location>
        <begin position="156"/>
        <end position="173"/>
    </location>
</feature>
<feature type="compositionally biased region" description="Low complexity" evidence="8">
    <location>
        <begin position="899"/>
        <end position="911"/>
    </location>
</feature>
<dbReference type="PROSITE" id="PS50929">
    <property type="entry name" value="ABC_TM1F"/>
    <property type="match status" value="2"/>
</dbReference>
<feature type="region of interest" description="Disordered" evidence="8">
    <location>
        <begin position="1294"/>
        <end position="1315"/>
    </location>
</feature>
<dbReference type="PROSITE" id="PS50206">
    <property type="entry name" value="RHODANESE_3"/>
    <property type="match status" value="1"/>
</dbReference>
<dbReference type="PROSITE" id="PS50893">
    <property type="entry name" value="ABC_TRANSPORTER_2"/>
    <property type="match status" value="2"/>
</dbReference>
<dbReference type="FunFam" id="3.40.50.300:FF:001354">
    <property type="entry name" value="ATP-binding cassette (ABC) transporter, putative"/>
    <property type="match status" value="1"/>
</dbReference>
<evidence type="ECO:0000259" key="10">
    <source>
        <dbReference type="PROSITE" id="PS50206"/>
    </source>
</evidence>
<evidence type="ECO:0000256" key="4">
    <source>
        <dbReference type="ARBA" id="ARBA00022741"/>
    </source>
</evidence>
<keyword evidence="2" id="KW-0813">Transport</keyword>
<evidence type="ECO:0000259" key="12">
    <source>
        <dbReference type="PROSITE" id="PS50929"/>
    </source>
</evidence>
<dbReference type="STRING" id="1296120.A0A1B9GVP0"/>
<evidence type="ECO:0000313" key="14">
    <source>
        <dbReference type="Proteomes" id="UP000092666"/>
    </source>
</evidence>
<feature type="transmembrane region" description="Helical" evidence="9">
    <location>
        <begin position="534"/>
        <end position="560"/>
    </location>
</feature>
<dbReference type="OrthoDB" id="6500128at2759"/>
<dbReference type="CDD" id="cd18580">
    <property type="entry name" value="ABC_6TM_ABCC_D2"/>
    <property type="match status" value="1"/>
</dbReference>
<accession>A0A1B9GVP0</accession>
<keyword evidence="7 9" id="KW-0472">Membrane</keyword>
<dbReference type="Proteomes" id="UP000092666">
    <property type="component" value="Unassembled WGS sequence"/>
</dbReference>
<keyword evidence="14" id="KW-1185">Reference proteome</keyword>
<evidence type="ECO:0000256" key="3">
    <source>
        <dbReference type="ARBA" id="ARBA00022692"/>
    </source>
</evidence>
<keyword evidence="6 9" id="KW-1133">Transmembrane helix</keyword>
<feature type="transmembrane region" description="Helical" evidence="9">
    <location>
        <begin position="366"/>
        <end position="385"/>
    </location>
</feature>
<dbReference type="GO" id="GO:0016020">
    <property type="term" value="C:membrane"/>
    <property type="evidence" value="ECO:0007669"/>
    <property type="project" value="UniProtKB-SubCell"/>
</dbReference>
<dbReference type="InterPro" id="IPR027417">
    <property type="entry name" value="P-loop_NTPase"/>
</dbReference>
<feature type="transmembrane region" description="Helical" evidence="9">
    <location>
        <begin position="193"/>
        <end position="212"/>
    </location>
</feature>
<feature type="region of interest" description="Disordered" evidence="8">
    <location>
        <begin position="1598"/>
        <end position="1619"/>
    </location>
</feature>
<dbReference type="SUPFAM" id="SSF52540">
    <property type="entry name" value="P-loop containing nucleoside triphosphate hydrolases"/>
    <property type="match status" value="2"/>
</dbReference>
<dbReference type="Gene3D" id="1.20.1560.10">
    <property type="entry name" value="ABC transporter type 1, transmembrane domain"/>
    <property type="match status" value="2"/>
</dbReference>
<gene>
    <name evidence="13" type="ORF">I316_03143</name>
</gene>
<organism evidence="13 14">
    <name type="scientific">Kwoniella heveanensis BCC8398</name>
    <dbReference type="NCBI Taxonomy" id="1296120"/>
    <lineage>
        <taxon>Eukaryota</taxon>
        <taxon>Fungi</taxon>
        <taxon>Dikarya</taxon>
        <taxon>Basidiomycota</taxon>
        <taxon>Agaricomycotina</taxon>
        <taxon>Tremellomycetes</taxon>
        <taxon>Tremellales</taxon>
        <taxon>Cryptococcaceae</taxon>
        <taxon>Kwoniella</taxon>
    </lineage>
</organism>
<protein>
    <submittedName>
        <fullName evidence="13">ABC transporter ABCC.6</fullName>
    </submittedName>
</protein>
<feature type="domain" description="ABC transmembrane type-1" evidence="12">
    <location>
        <begin position="991"/>
        <end position="1270"/>
    </location>
</feature>
<feature type="domain" description="ABC transporter" evidence="11">
    <location>
        <begin position="667"/>
        <end position="896"/>
    </location>
</feature>
<dbReference type="SMART" id="SM00382">
    <property type="entry name" value="AAA"/>
    <property type="match status" value="2"/>
</dbReference>
<keyword evidence="5" id="KW-0067">ATP-binding</keyword>
<dbReference type="InterPro" id="IPR044726">
    <property type="entry name" value="ABCC_6TM_D2"/>
</dbReference>
<dbReference type="Gene3D" id="3.40.50.300">
    <property type="entry name" value="P-loop containing nucleotide triphosphate hydrolases"/>
    <property type="match status" value="2"/>
</dbReference>
<dbReference type="GO" id="GO:0016887">
    <property type="term" value="F:ATP hydrolysis activity"/>
    <property type="evidence" value="ECO:0007669"/>
    <property type="project" value="InterPro"/>
</dbReference>
<feature type="transmembrane region" description="Helical" evidence="9">
    <location>
        <begin position="1112"/>
        <end position="1143"/>
    </location>
</feature>
<evidence type="ECO:0000256" key="5">
    <source>
        <dbReference type="ARBA" id="ARBA00022840"/>
    </source>
</evidence>
<dbReference type="InterPro" id="IPR036640">
    <property type="entry name" value="ABC1_TM_sf"/>
</dbReference>
<feature type="transmembrane region" description="Helical" evidence="9">
    <location>
        <begin position="1241"/>
        <end position="1263"/>
    </location>
</feature>
<dbReference type="InterPro" id="IPR050173">
    <property type="entry name" value="ABC_transporter_C-like"/>
</dbReference>
<feature type="compositionally biased region" description="Basic and acidic residues" evidence="8">
    <location>
        <begin position="887"/>
        <end position="898"/>
    </location>
</feature>
<dbReference type="PROSITE" id="PS00211">
    <property type="entry name" value="ABC_TRANSPORTER_1"/>
    <property type="match status" value="2"/>
</dbReference>
<name>A0A1B9GVP0_9TREE</name>